<reference evidence="10" key="2">
    <citation type="journal article" date="2022" name="Hortic Res">
        <title>The genome of Dioscorea zingiberensis sheds light on the biosynthesis, origin and evolution of the medicinally important diosgenin saponins.</title>
        <authorList>
            <person name="Li Y."/>
            <person name="Tan C."/>
            <person name="Li Z."/>
            <person name="Guo J."/>
            <person name="Li S."/>
            <person name="Chen X."/>
            <person name="Wang C."/>
            <person name="Dai X."/>
            <person name="Yang H."/>
            <person name="Song W."/>
            <person name="Hou L."/>
            <person name="Xu J."/>
            <person name="Tong Z."/>
            <person name="Xu A."/>
            <person name="Yuan X."/>
            <person name="Wang W."/>
            <person name="Yang Q."/>
            <person name="Chen L."/>
            <person name="Sun Z."/>
            <person name="Wang K."/>
            <person name="Pan B."/>
            <person name="Chen J."/>
            <person name="Bao Y."/>
            <person name="Liu F."/>
            <person name="Qi X."/>
            <person name="Gang D.R."/>
            <person name="Wen J."/>
            <person name="Li J."/>
        </authorList>
    </citation>
    <scope>NUCLEOTIDE SEQUENCE</scope>
    <source>
        <strain evidence="10">Dzin_1.0</strain>
    </source>
</reference>
<reference evidence="10" key="1">
    <citation type="submission" date="2021-03" db="EMBL/GenBank/DDBJ databases">
        <authorList>
            <person name="Li Z."/>
            <person name="Yang C."/>
        </authorList>
    </citation>
    <scope>NUCLEOTIDE SEQUENCE</scope>
    <source>
        <strain evidence="10">Dzin_1.0</strain>
        <tissue evidence="10">Leaf</tissue>
    </source>
</reference>
<keyword evidence="3" id="KW-0812">Transmembrane</keyword>
<dbReference type="Pfam" id="PF14416">
    <property type="entry name" value="PMR5N"/>
    <property type="match status" value="1"/>
</dbReference>
<evidence type="ECO:0000256" key="7">
    <source>
        <dbReference type="ARBA" id="ARBA00023136"/>
    </source>
</evidence>
<comment type="similarity">
    <text evidence="2">Belongs to the PC-esterase family. TBL subfamily.</text>
</comment>
<dbReference type="EMBL" id="JAGGNH010000001">
    <property type="protein sequence ID" value="KAJ0986808.1"/>
    <property type="molecule type" value="Genomic_DNA"/>
</dbReference>
<feature type="domain" description="Trichome birefringence-like C-terminal" evidence="8">
    <location>
        <begin position="140"/>
        <end position="439"/>
    </location>
</feature>
<dbReference type="Pfam" id="PF13839">
    <property type="entry name" value="PC-Esterase"/>
    <property type="match status" value="1"/>
</dbReference>
<proteinExistence type="inferred from homology"/>
<keyword evidence="7" id="KW-0472">Membrane</keyword>
<organism evidence="10 11">
    <name type="scientific">Dioscorea zingiberensis</name>
    <dbReference type="NCBI Taxonomy" id="325984"/>
    <lineage>
        <taxon>Eukaryota</taxon>
        <taxon>Viridiplantae</taxon>
        <taxon>Streptophyta</taxon>
        <taxon>Embryophyta</taxon>
        <taxon>Tracheophyta</taxon>
        <taxon>Spermatophyta</taxon>
        <taxon>Magnoliopsida</taxon>
        <taxon>Liliopsida</taxon>
        <taxon>Dioscoreales</taxon>
        <taxon>Dioscoreaceae</taxon>
        <taxon>Dioscorea</taxon>
    </lineage>
</organism>
<evidence type="ECO:0000313" key="10">
    <source>
        <dbReference type="EMBL" id="KAJ0986808.1"/>
    </source>
</evidence>
<dbReference type="GO" id="GO:0000139">
    <property type="term" value="C:Golgi membrane"/>
    <property type="evidence" value="ECO:0007669"/>
    <property type="project" value="UniProtKB-SubCell"/>
</dbReference>
<comment type="caution">
    <text evidence="10">The sequence shown here is derived from an EMBL/GenBank/DDBJ whole genome shotgun (WGS) entry which is preliminary data.</text>
</comment>
<keyword evidence="4" id="KW-0735">Signal-anchor</keyword>
<dbReference type="GO" id="GO:1990538">
    <property type="term" value="F:xylan O-acetyltransferase activity"/>
    <property type="evidence" value="ECO:0007669"/>
    <property type="project" value="UniProtKB-ARBA"/>
</dbReference>
<keyword evidence="11" id="KW-1185">Reference proteome</keyword>
<dbReference type="InterPro" id="IPR025846">
    <property type="entry name" value="TBL_N"/>
</dbReference>
<evidence type="ECO:0000256" key="3">
    <source>
        <dbReference type="ARBA" id="ARBA00022692"/>
    </source>
</evidence>
<dbReference type="AlphaFoldDB" id="A0A9D5HRY8"/>
<gene>
    <name evidence="10" type="ORF">J5N97_005164</name>
</gene>
<evidence type="ECO:0000256" key="1">
    <source>
        <dbReference type="ARBA" id="ARBA00004323"/>
    </source>
</evidence>
<keyword evidence="5" id="KW-1133">Transmembrane helix</keyword>
<accession>A0A9D5HRY8</accession>
<evidence type="ECO:0000256" key="2">
    <source>
        <dbReference type="ARBA" id="ARBA00007727"/>
    </source>
</evidence>
<feature type="domain" description="Trichome birefringence-like N-terminal" evidence="9">
    <location>
        <begin position="86"/>
        <end position="138"/>
    </location>
</feature>
<sequence>MRNIREDAASVEKKMMAVTTAAAMLSSSITTNRSQTPVSLAVLSFIPIKNFNPSLFLFPSYSSSSSSSSPSLEINNKERSKESRIECNIFKGEWVPDPEAPFYTNKTCWTIQEYQNCMKYGRPDTEFYRWRWKPEDCELQQFDPAIFLEMVREKSMAFVGDSLARNHMQSLMCMLSKSLDLDLCAFIHYLSIGQAGSLPVDPNFQHMYYSEYNFTISMLWSPFLIKAQQVDTEGPNGTGLWDLYLDEADDHWLSEIKSYDYVIISGGNWFTRPSKFFVEKKLIGCHYCLLNNVTDLTLRYSHRAAFKTAFSAINAMADFKGKVFLRTVSPTHYENGEWNKGGDCVRRRPYLTSEVKFEWLDEEFYRVQVEEFLKAEMEGKNKGVEFRLMDTTGVMLLRPDGHPSRYGHWKHENVTLHNDCVHWCLPGPIDTWTDFLFHMLS</sequence>
<evidence type="ECO:0000313" key="11">
    <source>
        <dbReference type="Proteomes" id="UP001085076"/>
    </source>
</evidence>
<dbReference type="InterPro" id="IPR026057">
    <property type="entry name" value="TBL_C"/>
</dbReference>
<evidence type="ECO:0000259" key="9">
    <source>
        <dbReference type="Pfam" id="PF14416"/>
    </source>
</evidence>
<dbReference type="PANTHER" id="PTHR32285">
    <property type="entry name" value="PROTEIN TRICHOME BIREFRINGENCE-LIKE 9-RELATED"/>
    <property type="match status" value="1"/>
</dbReference>
<dbReference type="Proteomes" id="UP001085076">
    <property type="component" value="Miscellaneous, Linkage group lg01"/>
</dbReference>
<evidence type="ECO:0000259" key="8">
    <source>
        <dbReference type="Pfam" id="PF13839"/>
    </source>
</evidence>
<dbReference type="PANTHER" id="PTHR32285:SF148">
    <property type="entry name" value="OS01G0653100 PROTEIN"/>
    <property type="match status" value="1"/>
</dbReference>
<evidence type="ECO:0008006" key="12">
    <source>
        <dbReference type="Google" id="ProtNLM"/>
    </source>
</evidence>
<name>A0A9D5HRY8_9LILI</name>
<dbReference type="OrthoDB" id="630188at2759"/>
<dbReference type="InterPro" id="IPR029962">
    <property type="entry name" value="TBL"/>
</dbReference>
<evidence type="ECO:0000256" key="6">
    <source>
        <dbReference type="ARBA" id="ARBA00023034"/>
    </source>
</evidence>
<keyword evidence="6" id="KW-0333">Golgi apparatus</keyword>
<evidence type="ECO:0000256" key="5">
    <source>
        <dbReference type="ARBA" id="ARBA00022989"/>
    </source>
</evidence>
<evidence type="ECO:0000256" key="4">
    <source>
        <dbReference type="ARBA" id="ARBA00022968"/>
    </source>
</evidence>
<protein>
    <recommendedName>
        <fullName evidence="12">Trichome birefringence-like N-terminal domain-containing protein</fullName>
    </recommendedName>
</protein>
<comment type="subcellular location">
    <subcellularLocation>
        <location evidence="1">Golgi apparatus membrane</location>
        <topology evidence="1">Single-pass type II membrane protein</topology>
    </subcellularLocation>
</comment>